<evidence type="ECO:0000313" key="4">
    <source>
        <dbReference type="EMBL" id="GGI05370.1"/>
    </source>
</evidence>
<evidence type="ECO:0000256" key="3">
    <source>
        <dbReference type="SAM" id="MobiDB-lite"/>
    </source>
</evidence>
<dbReference type="PANTHER" id="PTHR32125">
    <property type="entry name" value="2-C-METHYL-D-ERYTHRITOL 4-PHOSPHATE CYTIDYLYLTRANSFERASE, CHLOROPLASTIC"/>
    <property type="match status" value="1"/>
</dbReference>
<proteinExistence type="predicted"/>
<feature type="compositionally biased region" description="Gly residues" evidence="3">
    <location>
        <begin position="202"/>
        <end position="216"/>
    </location>
</feature>
<evidence type="ECO:0008006" key="6">
    <source>
        <dbReference type="Google" id="ProtNLM"/>
    </source>
</evidence>
<evidence type="ECO:0000256" key="2">
    <source>
        <dbReference type="ARBA" id="ARBA00022695"/>
    </source>
</evidence>
<sequence>MTSPHPATPHAHTPAVDTPAVDTAAADGPVWAVVLAGGSGSRFGRPKQFVTVAGHRLVDLALAAVRDCCDGVVLVLPPGADWDGAPVDAVVTGGPDRPASVRNGLAAVPAHRGVVVVHQAANPLADAALVERLVRTVRDGADAAVPGLRPGDLVRRTRDGRLDEVVGRDELVLVQTPAAFRNDVLRRAHAAGATARATASGPAGGPAGRAAGGAAGGSAPPPALEDTALVTAIGHDVVVVPGDPRNVHVVTPHDLDVVAALLARDR</sequence>
<dbReference type="InterPro" id="IPR029044">
    <property type="entry name" value="Nucleotide-diphossugar_trans"/>
</dbReference>
<reference evidence="4" key="1">
    <citation type="journal article" date="2014" name="Int. J. Syst. Evol. Microbiol.">
        <title>Complete genome sequence of Corynebacterium casei LMG S-19264T (=DSM 44701T), isolated from a smear-ripened cheese.</title>
        <authorList>
            <consortium name="US DOE Joint Genome Institute (JGI-PGF)"/>
            <person name="Walter F."/>
            <person name="Albersmeier A."/>
            <person name="Kalinowski J."/>
            <person name="Ruckert C."/>
        </authorList>
    </citation>
    <scope>NUCLEOTIDE SEQUENCE</scope>
    <source>
        <strain evidence="4">CGMCC 1.14988</strain>
    </source>
</reference>
<evidence type="ECO:0000256" key="1">
    <source>
        <dbReference type="ARBA" id="ARBA00022679"/>
    </source>
</evidence>
<dbReference type="AlphaFoldDB" id="A0A8J3A9G2"/>
<keyword evidence="5" id="KW-1185">Reference proteome</keyword>
<protein>
    <recommendedName>
        <fullName evidence="6">2-C-methyl-D-erythritol 4-phosphate cytidylyltransferase</fullName>
    </recommendedName>
</protein>
<dbReference type="RefSeq" id="WP_130649381.1">
    <property type="nucleotide sequence ID" value="NZ_BMHA01000004.1"/>
</dbReference>
<organism evidence="4 5">
    <name type="scientific">Egicoccus halophilus</name>
    <dbReference type="NCBI Taxonomy" id="1670830"/>
    <lineage>
        <taxon>Bacteria</taxon>
        <taxon>Bacillati</taxon>
        <taxon>Actinomycetota</taxon>
        <taxon>Nitriliruptoria</taxon>
        <taxon>Egicoccales</taxon>
        <taxon>Egicoccaceae</taxon>
        <taxon>Egicoccus</taxon>
    </lineage>
</organism>
<keyword evidence="2" id="KW-0548">Nucleotidyltransferase</keyword>
<name>A0A8J3A9G2_9ACTN</name>
<dbReference type="GO" id="GO:0050518">
    <property type="term" value="F:2-C-methyl-D-erythritol 4-phosphate cytidylyltransferase activity"/>
    <property type="evidence" value="ECO:0007669"/>
    <property type="project" value="TreeGrafter"/>
</dbReference>
<comment type="caution">
    <text evidence="4">The sequence shown here is derived from an EMBL/GenBank/DDBJ whole genome shotgun (WGS) entry which is preliminary data.</text>
</comment>
<dbReference type="PANTHER" id="PTHR32125:SF4">
    <property type="entry name" value="2-C-METHYL-D-ERYTHRITOL 4-PHOSPHATE CYTIDYLYLTRANSFERASE, CHLOROPLASTIC"/>
    <property type="match status" value="1"/>
</dbReference>
<dbReference type="OrthoDB" id="9802561at2"/>
<gene>
    <name evidence="4" type="ORF">GCM10011354_13760</name>
</gene>
<dbReference type="Pfam" id="PF01128">
    <property type="entry name" value="IspD"/>
    <property type="match status" value="1"/>
</dbReference>
<dbReference type="EMBL" id="BMHA01000004">
    <property type="protein sequence ID" value="GGI05370.1"/>
    <property type="molecule type" value="Genomic_DNA"/>
</dbReference>
<dbReference type="SUPFAM" id="SSF53448">
    <property type="entry name" value="Nucleotide-diphospho-sugar transferases"/>
    <property type="match status" value="1"/>
</dbReference>
<feature type="region of interest" description="Disordered" evidence="3">
    <location>
        <begin position="194"/>
        <end position="223"/>
    </location>
</feature>
<accession>A0A8J3A9G2</accession>
<evidence type="ECO:0000313" key="5">
    <source>
        <dbReference type="Proteomes" id="UP000650511"/>
    </source>
</evidence>
<dbReference type="InterPro" id="IPR034683">
    <property type="entry name" value="IspD/TarI"/>
</dbReference>
<keyword evidence="1" id="KW-0808">Transferase</keyword>
<dbReference type="InterPro" id="IPR050088">
    <property type="entry name" value="IspD/TarI_cytidylyltransf_bact"/>
</dbReference>
<reference evidence="4" key="2">
    <citation type="submission" date="2020-09" db="EMBL/GenBank/DDBJ databases">
        <authorList>
            <person name="Sun Q."/>
            <person name="Zhou Y."/>
        </authorList>
    </citation>
    <scope>NUCLEOTIDE SEQUENCE</scope>
    <source>
        <strain evidence="4">CGMCC 1.14988</strain>
    </source>
</reference>
<dbReference type="Gene3D" id="3.90.550.10">
    <property type="entry name" value="Spore Coat Polysaccharide Biosynthesis Protein SpsA, Chain A"/>
    <property type="match status" value="1"/>
</dbReference>
<dbReference type="Proteomes" id="UP000650511">
    <property type="component" value="Unassembled WGS sequence"/>
</dbReference>